<dbReference type="OrthoDB" id="3848369at2"/>
<dbReference type="InterPro" id="IPR036812">
    <property type="entry name" value="NAD(P)_OxRdtase_dom_sf"/>
</dbReference>
<dbReference type="InterPro" id="IPR023210">
    <property type="entry name" value="NADP_OxRdtase_dom"/>
</dbReference>
<protein>
    <submittedName>
        <fullName evidence="2">Aldo/keto reductase family protein</fullName>
    </submittedName>
</protein>
<dbReference type="EMBL" id="FONR01000041">
    <property type="protein sequence ID" value="SFH06676.1"/>
    <property type="molecule type" value="Genomic_DNA"/>
</dbReference>
<dbReference type="Proteomes" id="UP000181942">
    <property type="component" value="Unassembled WGS sequence"/>
</dbReference>
<feature type="domain" description="NADP-dependent oxidoreductase" evidence="1">
    <location>
        <begin position="22"/>
        <end position="264"/>
    </location>
</feature>
<accession>A0A1I2X1X5</accession>
<evidence type="ECO:0000313" key="2">
    <source>
        <dbReference type="EMBL" id="SFH06676.1"/>
    </source>
</evidence>
<evidence type="ECO:0000313" key="3">
    <source>
        <dbReference type="Proteomes" id="UP000181942"/>
    </source>
</evidence>
<reference evidence="2 3" key="1">
    <citation type="submission" date="2016-10" db="EMBL/GenBank/DDBJ databases">
        <authorList>
            <person name="de Groot N.N."/>
        </authorList>
    </citation>
    <scope>NUCLEOTIDE SEQUENCE [LARGE SCALE GENOMIC DNA]</scope>
    <source>
        <strain evidence="2 3">OK461</strain>
    </source>
</reference>
<dbReference type="RefSeq" id="WP_075033499.1">
    <property type="nucleotide sequence ID" value="NZ_FONR01000041.1"/>
</dbReference>
<name>A0A1I2X1X5_9ACTN</name>
<organism evidence="2 3">
    <name type="scientific">Streptomyces mirabilis</name>
    <dbReference type="NCBI Taxonomy" id="68239"/>
    <lineage>
        <taxon>Bacteria</taxon>
        <taxon>Bacillati</taxon>
        <taxon>Actinomycetota</taxon>
        <taxon>Actinomycetes</taxon>
        <taxon>Kitasatosporales</taxon>
        <taxon>Streptomycetaceae</taxon>
        <taxon>Streptomyces</taxon>
    </lineage>
</organism>
<dbReference type="SUPFAM" id="SSF51430">
    <property type="entry name" value="NAD(P)-linked oxidoreductase"/>
    <property type="match status" value="1"/>
</dbReference>
<dbReference type="Gene3D" id="3.20.20.100">
    <property type="entry name" value="NADP-dependent oxidoreductase domain"/>
    <property type="match status" value="1"/>
</dbReference>
<dbReference type="AlphaFoldDB" id="A0A1I2X1X5"/>
<evidence type="ECO:0000259" key="1">
    <source>
        <dbReference type="Pfam" id="PF00248"/>
    </source>
</evidence>
<sequence length="272" mass="27859">MTAQLALGTYRCRAIPEAAVCAAASGAQWVDTAPNYATGGAQSLLAPALAAHPALNVSTKTGYFTAVTGTDAVNAGVLTEDQARAGHSLAPDYVRWQTGRNRAQLGRDRLDLFLLHNPERAHPGDRPALHCAIRAAFEVLEGETAAGNVAGYGIATWAGLEEEAFTVGELPALAAQAAGGQHHLVAIQLPVSLVMMTPIVQALDGRGPLPAAVDAGLRVMASAPLHGGELSGMVGQLAASGAPHWKEAAEAVAQSSLTAAKLREMTGVLASP</sequence>
<dbReference type="Pfam" id="PF00248">
    <property type="entry name" value="Aldo_ket_red"/>
    <property type="match status" value="1"/>
</dbReference>
<proteinExistence type="predicted"/>
<gene>
    <name evidence="2" type="ORF">SAMN02787118_14142</name>
</gene>